<feature type="signal peptide" evidence="1">
    <location>
        <begin position="1"/>
        <end position="24"/>
    </location>
</feature>
<keyword evidence="4" id="KW-1185">Reference proteome</keyword>
<keyword evidence="1" id="KW-0732">Signal</keyword>
<dbReference type="Proteomes" id="UP000554837">
    <property type="component" value="Unassembled WGS sequence"/>
</dbReference>
<comment type="caution">
    <text evidence="3">The sequence shown here is derived from an EMBL/GenBank/DDBJ whole genome shotgun (WGS) entry which is preliminary data.</text>
</comment>
<evidence type="ECO:0000259" key="2">
    <source>
        <dbReference type="Pfam" id="PF07589"/>
    </source>
</evidence>
<evidence type="ECO:0000256" key="1">
    <source>
        <dbReference type="SAM" id="SignalP"/>
    </source>
</evidence>
<dbReference type="Pfam" id="PF07589">
    <property type="entry name" value="PEP-CTERM"/>
    <property type="match status" value="1"/>
</dbReference>
<feature type="chain" id="PRO_5032465269" description="Ice-binding protein C-terminal domain-containing protein" evidence="1">
    <location>
        <begin position="25"/>
        <end position="395"/>
    </location>
</feature>
<organism evidence="3 4">
    <name type="scientific">Inhella inkyongensis</name>
    <dbReference type="NCBI Taxonomy" id="392593"/>
    <lineage>
        <taxon>Bacteria</taxon>
        <taxon>Pseudomonadati</taxon>
        <taxon>Pseudomonadota</taxon>
        <taxon>Betaproteobacteria</taxon>
        <taxon>Burkholderiales</taxon>
        <taxon>Sphaerotilaceae</taxon>
        <taxon>Inhella</taxon>
    </lineage>
</organism>
<sequence length="395" mass="41638">MLKKNLLALAATATLALAAAPAHALKIELINTGGVTEGTDVYKGFKAAARFWEQALTNDVTLRFEVRYAALGAGIIGSTGSTTNVAYVGDVLTAMKASGNSRVDQVAAKTLNGSRASGFQGGQAIDALISAPKADGTGVNTAPLTRVLDTDAGANNSAFSANTSLMKALGMAVNYTGAAATNQRDGAITFSSNFAFDFDPTDGIDANKMDFLGVAIHEIGHALGFRSGVDTYDGNTGFTGNLGNFALMSIWDLFRYSDASLQQGVRDWGIGGTPYFSLDGKTKYQNNANFSTGRNFGDRQQASHWRDSPANTPQVGVMDPTSGFGQQQEIDSLDLAAFDAMGWNVAYDVMWKPERRFSTAIIESLTTLRIPEPGALALAGLGLLGLGLSRRRKAD</sequence>
<dbReference type="NCBIfam" id="NF038122">
    <property type="entry name" value="metallo_LGF"/>
    <property type="match status" value="1"/>
</dbReference>
<dbReference type="Gene3D" id="3.40.390.10">
    <property type="entry name" value="Collagenase (Catalytic Domain)"/>
    <property type="match status" value="1"/>
</dbReference>
<gene>
    <name evidence="3" type="ORF">HNQ51_002472</name>
</gene>
<dbReference type="GO" id="GO:0008237">
    <property type="term" value="F:metallopeptidase activity"/>
    <property type="evidence" value="ECO:0007669"/>
    <property type="project" value="InterPro"/>
</dbReference>
<proteinExistence type="predicted"/>
<dbReference type="NCBIfam" id="TIGR02595">
    <property type="entry name" value="PEP_CTERM"/>
    <property type="match status" value="1"/>
</dbReference>
<accession>A0A840S629</accession>
<dbReference type="EMBL" id="JACHHO010000003">
    <property type="protein sequence ID" value="MBB5205153.1"/>
    <property type="molecule type" value="Genomic_DNA"/>
</dbReference>
<dbReference type="InterPro" id="IPR024079">
    <property type="entry name" value="MetalloPept_cat_dom_sf"/>
</dbReference>
<feature type="domain" description="Ice-binding protein C-terminal" evidence="2">
    <location>
        <begin position="370"/>
        <end position="391"/>
    </location>
</feature>
<protein>
    <recommendedName>
        <fullName evidence="2">Ice-binding protein C-terminal domain-containing protein</fullName>
    </recommendedName>
</protein>
<dbReference type="AlphaFoldDB" id="A0A840S629"/>
<evidence type="ECO:0000313" key="4">
    <source>
        <dbReference type="Proteomes" id="UP000554837"/>
    </source>
</evidence>
<dbReference type="RefSeq" id="WP_138854836.1">
    <property type="nucleotide sequence ID" value="NZ_JACHHO010000003.1"/>
</dbReference>
<dbReference type="SUPFAM" id="SSF55486">
    <property type="entry name" value="Metalloproteases ('zincins'), catalytic domain"/>
    <property type="match status" value="2"/>
</dbReference>
<name>A0A840S629_9BURK</name>
<evidence type="ECO:0000313" key="3">
    <source>
        <dbReference type="EMBL" id="MBB5205153.1"/>
    </source>
</evidence>
<dbReference type="OrthoDB" id="8198236at2"/>
<dbReference type="InterPro" id="IPR013424">
    <property type="entry name" value="Ice-binding_C"/>
</dbReference>
<reference evidence="3 4" key="1">
    <citation type="submission" date="2020-08" db="EMBL/GenBank/DDBJ databases">
        <title>Genomic Encyclopedia of Type Strains, Phase IV (KMG-IV): sequencing the most valuable type-strain genomes for metagenomic binning, comparative biology and taxonomic classification.</title>
        <authorList>
            <person name="Goeker M."/>
        </authorList>
    </citation>
    <scope>NUCLEOTIDE SEQUENCE [LARGE SCALE GENOMIC DNA]</scope>
    <source>
        <strain evidence="3 4">DSM 23958</strain>
    </source>
</reference>